<keyword evidence="3" id="KW-1134">Transmembrane beta strand</keyword>
<organism evidence="7 8">
    <name type="scientific">Heterorhabditis bacteriophora</name>
    <name type="common">Entomopathogenic nematode worm</name>
    <dbReference type="NCBI Taxonomy" id="37862"/>
    <lineage>
        <taxon>Eukaryota</taxon>
        <taxon>Metazoa</taxon>
        <taxon>Ecdysozoa</taxon>
        <taxon>Nematoda</taxon>
        <taxon>Chromadorea</taxon>
        <taxon>Rhabditida</taxon>
        <taxon>Rhabditina</taxon>
        <taxon>Rhabditomorpha</taxon>
        <taxon>Strongyloidea</taxon>
        <taxon>Heterorhabditidae</taxon>
        <taxon>Heterorhabditis</taxon>
    </lineage>
</organism>
<dbReference type="PANTHER" id="PTHR12815">
    <property type="entry name" value="SORTING AND ASSEMBLY MACHINERY SAMM50 PROTEIN FAMILY MEMBER"/>
    <property type="match status" value="1"/>
</dbReference>
<accession>A0A1I7X438</accession>
<proteinExistence type="inferred from homology"/>
<dbReference type="GO" id="GO:0033108">
    <property type="term" value="P:mitochondrial respiratory chain complex assembly"/>
    <property type="evidence" value="ECO:0007669"/>
    <property type="project" value="TreeGrafter"/>
</dbReference>
<dbReference type="GO" id="GO:0045040">
    <property type="term" value="P:protein insertion into mitochondrial outer membrane"/>
    <property type="evidence" value="ECO:0007669"/>
    <property type="project" value="TreeGrafter"/>
</dbReference>
<dbReference type="PANTHER" id="PTHR12815:SF18">
    <property type="entry name" value="SORTING AND ASSEMBLY MACHINERY COMPONENT 50 HOMOLOG"/>
    <property type="match status" value="1"/>
</dbReference>
<dbReference type="Pfam" id="PF01103">
    <property type="entry name" value="Omp85"/>
    <property type="match status" value="1"/>
</dbReference>
<evidence type="ECO:0000313" key="7">
    <source>
        <dbReference type="Proteomes" id="UP000095283"/>
    </source>
</evidence>
<dbReference type="GO" id="GO:0005741">
    <property type="term" value="C:mitochondrial outer membrane"/>
    <property type="evidence" value="ECO:0007669"/>
    <property type="project" value="UniProtKB-SubCell"/>
</dbReference>
<dbReference type="Proteomes" id="UP000095283">
    <property type="component" value="Unplaced"/>
</dbReference>
<keyword evidence="7" id="KW-1185">Reference proteome</keyword>
<dbReference type="Gene3D" id="2.40.160.50">
    <property type="entry name" value="membrane protein fhac: a member of the omp85/tpsb transporter family"/>
    <property type="match status" value="1"/>
</dbReference>
<evidence type="ECO:0000256" key="1">
    <source>
        <dbReference type="ARBA" id="ARBA00004374"/>
    </source>
</evidence>
<protein>
    <submittedName>
        <fullName evidence="8">Bac_surface_Ag domain-containing protein</fullName>
    </submittedName>
</protein>
<dbReference type="WBParaSite" id="Hba_12235">
    <property type="protein sequence ID" value="Hba_12235"/>
    <property type="gene ID" value="Hba_12235"/>
</dbReference>
<comment type="subcellular location">
    <subcellularLocation>
        <location evidence="1">Mitochondrion outer membrane</location>
        <topology evidence="1">Multi-pass membrane protein</topology>
    </subcellularLocation>
</comment>
<reference evidence="8" key="1">
    <citation type="submission" date="2016-11" db="UniProtKB">
        <authorList>
            <consortium name="WormBaseParasite"/>
        </authorList>
    </citation>
    <scope>IDENTIFICATION</scope>
</reference>
<evidence type="ECO:0000259" key="6">
    <source>
        <dbReference type="Pfam" id="PF01103"/>
    </source>
</evidence>
<evidence type="ECO:0000256" key="2">
    <source>
        <dbReference type="ARBA" id="ARBA00010913"/>
    </source>
</evidence>
<evidence type="ECO:0000256" key="5">
    <source>
        <dbReference type="ARBA" id="ARBA00023136"/>
    </source>
</evidence>
<dbReference type="InterPro" id="IPR000184">
    <property type="entry name" value="Bac_surfAg_D15"/>
</dbReference>
<comment type="similarity">
    <text evidence="2">Belongs to the SAM50/omp85 family.</text>
</comment>
<dbReference type="AlphaFoldDB" id="A0A1I7X438"/>
<sequence>MSEKTFYKASVLLGKADVVPSIVEAVQFHGIHITKSDALLKEVSELYKSSNVDELLHNSHLAAKHLQEVGLMENAVALIDTAPSSNGYIVNFVVKEPKAFSLGVKAGMSTNGDADVSLNAGKMSLQGRGEAINSSYTYTVKGDHSFNVSFTKPFLGWQKYSNVSASLYRSMSYLPWNQSNCDENALILQYNGQLSRKILHSIKLNSIWRSLKATDDAAFAVREHAGHTIKFSMENCIAFDSRDRPILATKGLLSRICQEYAGPLGDSSFLRHQVDFQAAAPLLMGFVLSASLQLKNVKALGDREIHLLDRLYLGGQQDVRGFGLNTLGASN</sequence>
<keyword evidence="4" id="KW-0812">Transmembrane</keyword>
<dbReference type="InterPro" id="IPR039910">
    <property type="entry name" value="D15-like"/>
</dbReference>
<evidence type="ECO:0000256" key="4">
    <source>
        <dbReference type="ARBA" id="ARBA00022692"/>
    </source>
</evidence>
<feature type="domain" description="Bacterial surface antigen (D15)" evidence="6">
    <location>
        <begin position="125"/>
        <end position="329"/>
    </location>
</feature>
<keyword evidence="5" id="KW-0472">Membrane</keyword>
<name>A0A1I7X438_HETBA</name>
<evidence type="ECO:0000313" key="8">
    <source>
        <dbReference type="WBParaSite" id="Hba_12235"/>
    </source>
</evidence>
<evidence type="ECO:0000256" key="3">
    <source>
        <dbReference type="ARBA" id="ARBA00022452"/>
    </source>
</evidence>